<accession>A0A3D8SD07</accession>
<organism evidence="6 7">
    <name type="scientific">Aspergillus mulundensis</name>
    <dbReference type="NCBI Taxonomy" id="1810919"/>
    <lineage>
        <taxon>Eukaryota</taxon>
        <taxon>Fungi</taxon>
        <taxon>Dikarya</taxon>
        <taxon>Ascomycota</taxon>
        <taxon>Pezizomycotina</taxon>
        <taxon>Eurotiomycetes</taxon>
        <taxon>Eurotiomycetidae</taxon>
        <taxon>Eurotiales</taxon>
        <taxon>Aspergillaceae</taxon>
        <taxon>Aspergillus</taxon>
        <taxon>Aspergillus subgen. Nidulantes</taxon>
    </lineage>
</organism>
<protein>
    <submittedName>
        <fullName evidence="6">Uncharacterized protein</fullName>
    </submittedName>
</protein>
<dbReference type="AlphaFoldDB" id="A0A3D8SD07"/>
<name>A0A3D8SD07_9EURO</name>
<evidence type="ECO:0000256" key="2">
    <source>
        <dbReference type="ARBA" id="ARBA00022692"/>
    </source>
</evidence>
<dbReference type="EMBL" id="PVWQ01000004">
    <property type="protein sequence ID" value="RDW84189.1"/>
    <property type="molecule type" value="Genomic_DNA"/>
</dbReference>
<feature type="transmembrane region" description="Helical" evidence="5">
    <location>
        <begin position="128"/>
        <end position="151"/>
    </location>
</feature>
<dbReference type="SUPFAM" id="SSF144083">
    <property type="entry name" value="Magnesium transport protein CorA, transmembrane region"/>
    <property type="match status" value="1"/>
</dbReference>
<evidence type="ECO:0000313" key="6">
    <source>
        <dbReference type="EMBL" id="RDW84189.1"/>
    </source>
</evidence>
<evidence type="ECO:0000256" key="1">
    <source>
        <dbReference type="ARBA" id="ARBA00004141"/>
    </source>
</evidence>
<gene>
    <name evidence="6" type="ORF">DSM5745_04515</name>
</gene>
<comment type="caution">
    <text evidence="6">The sequence shown here is derived from an EMBL/GenBank/DDBJ whole genome shotgun (WGS) entry which is preliminary data.</text>
</comment>
<dbReference type="GO" id="GO:0016020">
    <property type="term" value="C:membrane"/>
    <property type="evidence" value="ECO:0007669"/>
    <property type="project" value="UniProtKB-SubCell"/>
</dbReference>
<dbReference type="GeneID" id="38114885"/>
<keyword evidence="4 5" id="KW-0472">Membrane</keyword>
<dbReference type="STRING" id="1810919.A0A3D8SD07"/>
<proteinExistence type="predicted"/>
<comment type="subcellular location">
    <subcellularLocation>
        <location evidence="1">Membrane</location>
        <topology evidence="1">Multi-pass membrane protein</topology>
    </subcellularLocation>
</comment>
<dbReference type="OrthoDB" id="4489427at2759"/>
<keyword evidence="7" id="KW-1185">Reference proteome</keyword>
<evidence type="ECO:0000256" key="4">
    <source>
        <dbReference type="ARBA" id="ARBA00023136"/>
    </source>
</evidence>
<keyword evidence="3 5" id="KW-1133">Transmembrane helix</keyword>
<dbReference type="Gene3D" id="1.20.58.340">
    <property type="entry name" value="Magnesium transport protein CorA, transmembrane region"/>
    <property type="match status" value="1"/>
</dbReference>
<reference evidence="6 7" key="1">
    <citation type="journal article" date="2018" name="IMA Fungus">
        <title>IMA Genome-F 9: Draft genome sequence of Annulohypoxylon stygium, Aspergillus mulundensis, Berkeleyomyces basicola (syn. Thielaviopsis basicola), Ceratocystis smalleyi, two Cercospora beticola strains, Coleophoma cylindrospora, Fusarium fracticaudum, Phialophora cf. hyalina, and Morchella septimelata.</title>
        <authorList>
            <person name="Wingfield B.D."/>
            <person name="Bills G.F."/>
            <person name="Dong Y."/>
            <person name="Huang W."/>
            <person name="Nel W.J."/>
            <person name="Swalarsk-Parry B.S."/>
            <person name="Vaghefi N."/>
            <person name="Wilken P.M."/>
            <person name="An Z."/>
            <person name="de Beer Z.W."/>
            <person name="De Vos L."/>
            <person name="Chen L."/>
            <person name="Duong T.A."/>
            <person name="Gao Y."/>
            <person name="Hammerbacher A."/>
            <person name="Kikkert J.R."/>
            <person name="Li Y."/>
            <person name="Li H."/>
            <person name="Li K."/>
            <person name="Li Q."/>
            <person name="Liu X."/>
            <person name="Ma X."/>
            <person name="Naidoo K."/>
            <person name="Pethybridge S.J."/>
            <person name="Sun J."/>
            <person name="Steenkamp E.T."/>
            <person name="van der Nest M.A."/>
            <person name="van Wyk S."/>
            <person name="Wingfield M.J."/>
            <person name="Xiong C."/>
            <person name="Yue Q."/>
            <person name="Zhang X."/>
        </authorList>
    </citation>
    <scope>NUCLEOTIDE SEQUENCE [LARGE SCALE GENOMIC DNA]</scope>
    <source>
        <strain evidence="6 7">DSM 5745</strain>
    </source>
</reference>
<dbReference type="RefSeq" id="XP_026605527.1">
    <property type="nucleotide sequence ID" value="XM_026746531.1"/>
</dbReference>
<evidence type="ECO:0000256" key="5">
    <source>
        <dbReference type="SAM" id="Phobius"/>
    </source>
</evidence>
<evidence type="ECO:0000313" key="7">
    <source>
        <dbReference type="Proteomes" id="UP000256690"/>
    </source>
</evidence>
<dbReference type="Proteomes" id="UP000256690">
    <property type="component" value="Unassembled WGS sequence"/>
</dbReference>
<sequence length="174" mass="19674">MEGDFEADFADIRELQVFTDKLEKLVQVLQRNVDIGQEIQSFIARAQRHSPSRLSPVFEDTASSLQTSILQHRVHSSRIQSLISRAKGSAMLVQNILDIRATDTAAKINVRMRELAEKNARETRSMSVLSLISAIFLPAIFLATIFGTNFFDYVEGNLHIASNFWIYIVMAVEN</sequence>
<keyword evidence="2 5" id="KW-0812">Transmembrane</keyword>
<evidence type="ECO:0000256" key="3">
    <source>
        <dbReference type="ARBA" id="ARBA00022989"/>
    </source>
</evidence>
<dbReference type="InterPro" id="IPR045863">
    <property type="entry name" value="CorA_TM1_TM2"/>
</dbReference>